<dbReference type="InterPro" id="IPR003870">
    <property type="entry name" value="DUF222"/>
</dbReference>
<evidence type="ECO:0000259" key="2">
    <source>
        <dbReference type="Pfam" id="PF02720"/>
    </source>
</evidence>
<sequence>MGATAEMTVTDRERGLLDAVGTTARVSNAADAQLIGQIMGYIDSRCAFAAAAPGARFDGVTAERSAIAELALELSTSFKAVAGLMRLGYALERVPAVSTAFAAGDISLRKVRVIADHTRGAALAALTRLDTAIADAARRLAEGPLGVEIDRLLIEDDATWAQRARREAEATAKVRTHRRPHGMGVLTVTLTAVQMTAVTTLIAEVAKTVCYADPRTTDEVCVAAFLAITQGHRALACHCTDEQCRARTYPEPATPEVRVNIMCGLETLLGLADNPGHLAGYGYLDPQQTRALAEDASWQALMDCAAATLERLRKQAGCECDTDPTADTAACDAESEDCTNSHTDDVTEGGADAGTSPSSGRPPPDPKPETPDPTPQPGCAATPDSSLRTFTSAVVPAGALALPGRKFPQPGLISPATTIDRLYRAILTDPGQIVAAHPDGHGGFTEPPPGALTYRPSDLLAAAVRLRDGTCRHPGCSVPADDCQLDHIVAFLKSNPTLGGWTILANLQCLCVLHHQLKTAGLWRHEMLAGAIMHIHNALGQHGLSVPTRRRSTDRR</sequence>
<name>A0ABW2RYP2_9NOCA</name>
<dbReference type="Proteomes" id="UP001596484">
    <property type="component" value="Unassembled WGS sequence"/>
</dbReference>
<comment type="caution">
    <text evidence="3">The sequence shown here is derived from an EMBL/GenBank/DDBJ whole genome shotgun (WGS) entry which is preliminary data.</text>
</comment>
<reference evidence="4" key="1">
    <citation type="journal article" date="2019" name="Int. J. Syst. Evol. Microbiol.">
        <title>The Global Catalogue of Microorganisms (GCM) 10K type strain sequencing project: providing services to taxonomists for standard genome sequencing and annotation.</title>
        <authorList>
            <consortium name="The Broad Institute Genomics Platform"/>
            <consortium name="The Broad Institute Genome Sequencing Center for Infectious Disease"/>
            <person name="Wu L."/>
            <person name="Ma J."/>
        </authorList>
    </citation>
    <scope>NUCLEOTIDE SEQUENCE [LARGE SCALE GENOMIC DNA]</scope>
    <source>
        <strain evidence="4">ICMP 19430</strain>
    </source>
</reference>
<dbReference type="RefSeq" id="WP_378405507.1">
    <property type="nucleotide sequence ID" value="NZ_JBHTCS010000016.1"/>
</dbReference>
<dbReference type="CDD" id="cd00085">
    <property type="entry name" value="HNHc"/>
    <property type="match status" value="1"/>
</dbReference>
<feature type="domain" description="DUF222" evidence="2">
    <location>
        <begin position="53"/>
        <end position="303"/>
    </location>
</feature>
<dbReference type="InterPro" id="IPR003615">
    <property type="entry name" value="HNH_nuc"/>
</dbReference>
<accession>A0ABW2RYP2</accession>
<dbReference type="Pfam" id="PF02720">
    <property type="entry name" value="DUF222"/>
    <property type="match status" value="1"/>
</dbReference>
<evidence type="ECO:0000313" key="4">
    <source>
        <dbReference type="Proteomes" id="UP001596484"/>
    </source>
</evidence>
<keyword evidence="4" id="KW-1185">Reference proteome</keyword>
<evidence type="ECO:0000256" key="1">
    <source>
        <dbReference type="SAM" id="MobiDB-lite"/>
    </source>
</evidence>
<dbReference type="Gene3D" id="1.10.30.50">
    <property type="match status" value="1"/>
</dbReference>
<gene>
    <name evidence="3" type="ORF">ACFQS9_13695</name>
</gene>
<organism evidence="3 4">
    <name type="scientific">Rhodococcus daqingensis</name>
    <dbReference type="NCBI Taxonomy" id="2479363"/>
    <lineage>
        <taxon>Bacteria</taxon>
        <taxon>Bacillati</taxon>
        <taxon>Actinomycetota</taxon>
        <taxon>Actinomycetes</taxon>
        <taxon>Mycobacteriales</taxon>
        <taxon>Nocardiaceae</taxon>
        <taxon>Rhodococcus</taxon>
    </lineage>
</organism>
<dbReference type="EMBL" id="JBHTCS010000016">
    <property type="protein sequence ID" value="MFC7448946.1"/>
    <property type="molecule type" value="Genomic_DNA"/>
</dbReference>
<feature type="region of interest" description="Disordered" evidence="1">
    <location>
        <begin position="333"/>
        <end position="385"/>
    </location>
</feature>
<evidence type="ECO:0000313" key="3">
    <source>
        <dbReference type="EMBL" id="MFC7448946.1"/>
    </source>
</evidence>
<proteinExistence type="predicted"/>
<protein>
    <submittedName>
        <fullName evidence="3">DUF222 domain-containing protein</fullName>
    </submittedName>
</protein>